<organism evidence="2 3">
    <name type="scientific">Mucilaginibacter auburnensis</name>
    <dbReference type="NCBI Taxonomy" id="1457233"/>
    <lineage>
        <taxon>Bacteria</taxon>
        <taxon>Pseudomonadati</taxon>
        <taxon>Bacteroidota</taxon>
        <taxon>Sphingobacteriia</taxon>
        <taxon>Sphingobacteriales</taxon>
        <taxon>Sphingobacteriaceae</taxon>
        <taxon>Mucilaginibacter</taxon>
    </lineage>
</organism>
<feature type="transmembrane region" description="Helical" evidence="1">
    <location>
        <begin position="39"/>
        <end position="56"/>
    </location>
</feature>
<keyword evidence="1" id="KW-1133">Transmembrane helix</keyword>
<evidence type="ECO:0000313" key="2">
    <source>
        <dbReference type="EMBL" id="PJJ83282.1"/>
    </source>
</evidence>
<evidence type="ECO:0000313" key="3">
    <source>
        <dbReference type="Proteomes" id="UP000242687"/>
    </source>
</evidence>
<keyword evidence="1" id="KW-0812">Transmembrane</keyword>
<feature type="transmembrane region" description="Helical" evidence="1">
    <location>
        <begin position="7"/>
        <end position="27"/>
    </location>
</feature>
<protein>
    <submittedName>
        <fullName evidence="2">Uncharacterized protein DUF4199</fullName>
    </submittedName>
</protein>
<feature type="transmembrane region" description="Helical" evidence="1">
    <location>
        <begin position="109"/>
        <end position="128"/>
    </location>
</feature>
<comment type="caution">
    <text evidence="2">The sequence shown here is derived from an EMBL/GenBank/DDBJ whole genome shotgun (WGS) entry which is preliminary data.</text>
</comment>
<keyword evidence="1" id="KW-0472">Membrane</keyword>
<proteinExistence type="predicted"/>
<name>A0A2H9VR23_9SPHI</name>
<dbReference type="Pfam" id="PF13858">
    <property type="entry name" value="DUF4199"/>
    <property type="match status" value="1"/>
</dbReference>
<sequence length="135" mass="14628">MKNALTWGLVIGVLSGLWLFIMHWMGYDIKDDKASPYEYFSVLIPVVVLLLGIKSYRDTVLGGNMSFLEGLIESFKILLVGGVLAAFAGIVYINYVTEGNNYSAFSGRLFGALLVGLLSALGVSLVLATKSNKLD</sequence>
<feature type="transmembrane region" description="Helical" evidence="1">
    <location>
        <begin position="77"/>
        <end position="97"/>
    </location>
</feature>
<reference evidence="2 3" key="1">
    <citation type="submission" date="2017-11" db="EMBL/GenBank/DDBJ databases">
        <title>Genomic Encyclopedia of Archaeal and Bacterial Type Strains, Phase II (KMG-II): From Individual Species to Whole Genera.</title>
        <authorList>
            <person name="Goeker M."/>
        </authorList>
    </citation>
    <scope>NUCLEOTIDE SEQUENCE [LARGE SCALE GENOMIC DNA]</scope>
    <source>
        <strain evidence="2 3">DSM 28175</strain>
    </source>
</reference>
<keyword evidence="3" id="KW-1185">Reference proteome</keyword>
<accession>A0A2H9VR23</accession>
<dbReference type="EMBL" id="PGFJ01000001">
    <property type="protein sequence ID" value="PJJ83282.1"/>
    <property type="molecule type" value="Genomic_DNA"/>
</dbReference>
<dbReference type="Proteomes" id="UP000242687">
    <property type="component" value="Unassembled WGS sequence"/>
</dbReference>
<dbReference type="AlphaFoldDB" id="A0A2H9VR23"/>
<evidence type="ECO:0000256" key="1">
    <source>
        <dbReference type="SAM" id="Phobius"/>
    </source>
</evidence>
<gene>
    <name evidence="2" type="ORF">CLV57_0261</name>
</gene>
<dbReference type="OrthoDB" id="796718at2"/>
<dbReference type="InterPro" id="IPR025250">
    <property type="entry name" value="DUF4199"/>
</dbReference>
<dbReference type="RefSeq" id="WP_100339560.1">
    <property type="nucleotide sequence ID" value="NZ_PGFJ01000001.1"/>
</dbReference>